<dbReference type="Proteomes" id="UP001270362">
    <property type="component" value="Unassembled WGS sequence"/>
</dbReference>
<feature type="region of interest" description="Disordered" evidence="1">
    <location>
        <begin position="270"/>
        <end position="291"/>
    </location>
</feature>
<comment type="caution">
    <text evidence="2">The sequence shown here is derived from an EMBL/GenBank/DDBJ whole genome shotgun (WGS) entry which is preliminary data.</text>
</comment>
<feature type="compositionally biased region" description="Low complexity" evidence="1">
    <location>
        <begin position="492"/>
        <end position="502"/>
    </location>
</feature>
<gene>
    <name evidence="2" type="ORF">B0T22DRAFT_461938</name>
</gene>
<accession>A0AAE1CDL3</accession>
<evidence type="ECO:0000313" key="2">
    <source>
        <dbReference type="EMBL" id="KAK3689641.1"/>
    </source>
</evidence>
<feature type="region of interest" description="Disordered" evidence="1">
    <location>
        <begin position="728"/>
        <end position="756"/>
    </location>
</feature>
<feature type="region of interest" description="Disordered" evidence="1">
    <location>
        <begin position="480"/>
        <end position="502"/>
    </location>
</feature>
<evidence type="ECO:0000256" key="1">
    <source>
        <dbReference type="SAM" id="MobiDB-lite"/>
    </source>
</evidence>
<organism evidence="2 3">
    <name type="scientific">Podospora appendiculata</name>
    <dbReference type="NCBI Taxonomy" id="314037"/>
    <lineage>
        <taxon>Eukaryota</taxon>
        <taxon>Fungi</taxon>
        <taxon>Dikarya</taxon>
        <taxon>Ascomycota</taxon>
        <taxon>Pezizomycotina</taxon>
        <taxon>Sordariomycetes</taxon>
        <taxon>Sordariomycetidae</taxon>
        <taxon>Sordariales</taxon>
        <taxon>Podosporaceae</taxon>
        <taxon>Podospora</taxon>
    </lineage>
</organism>
<sequence>MEGCHGSVWEGASFAHRPTSRLLCRMDQIKGNKIHCVSHPHFCLLCHPTSSLAIWPACVSLASLIPCPSLSTTHWSVGATELGFKQSRHLSSNAASSRPTRLKPYSYAQHSTINTSITPTPGPLSTMHAAAMARINGRKVVSRTASQCENTVADYGSLAQCSRISAMQSLPAYRRRFLSEDRTFEAVDEDILNHDLANLAAMRLLLSCSTALDRPKQYVVPTPGRESWYWESPWTSSLRISRIPLVEDTHDSFCCRLRSNSSETLLTQLDGQAPPLSTRPQELRSRQQDSPTGIRCFGGETIKHAFKKPWSRAALPISRTESNIGRQITWGETTTSEELGVPHREACLSPLNKQQTESRQPLDVVSCPELGRLSSESPSLLRLPYTDHGSNPVREAVHKFRWLGRRLRRSKSVSTTTGGWEAGKERRRRSRDTCEVFSESGLSTHFYNLPSYRPEIIAFAGVMIATGELDRLSSRADSIAKGGISDQDPATSSGISSSSVPSLPLNTPITQSGLSSISASGISTPFTPGGPALPFAPANTPVSGAGTPISTSISHSFYSRYYRGRWAQSRVSELRTSEHVVLEEPPYLSGLESFPSFQPGTLTPTAGIGQIVPANGIPHDIPQPLFLTGFPEPDTIEISGRESDDNGISAIQSVPHSPFTHCAKHPGLGMFDTANCRTLGGVGTPVLVPDKVLQTKEPDHDPLGVLRPSEIVESCGSDQGSVIRIAPEGDIVHGPERKNTLPDTEQLEQMGKVTQR</sequence>
<feature type="compositionally biased region" description="Basic and acidic residues" evidence="1">
    <location>
        <begin position="730"/>
        <end position="740"/>
    </location>
</feature>
<proteinExistence type="predicted"/>
<protein>
    <submittedName>
        <fullName evidence="2">Uncharacterized protein</fullName>
    </submittedName>
</protein>
<dbReference type="EMBL" id="JAULSO010000002">
    <property type="protein sequence ID" value="KAK3689641.1"/>
    <property type="molecule type" value="Genomic_DNA"/>
</dbReference>
<dbReference type="AlphaFoldDB" id="A0AAE1CDL3"/>
<keyword evidence="3" id="KW-1185">Reference proteome</keyword>
<reference evidence="2" key="1">
    <citation type="journal article" date="2023" name="Mol. Phylogenet. Evol.">
        <title>Genome-scale phylogeny and comparative genomics of the fungal order Sordariales.</title>
        <authorList>
            <person name="Hensen N."/>
            <person name="Bonometti L."/>
            <person name="Westerberg I."/>
            <person name="Brannstrom I.O."/>
            <person name="Guillou S."/>
            <person name="Cros-Aarteil S."/>
            <person name="Calhoun S."/>
            <person name="Haridas S."/>
            <person name="Kuo A."/>
            <person name="Mondo S."/>
            <person name="Pangilinan J."/>
            <person name="Riley R."/>
            <person name="LaButti K."/>
            <person name="Andreopoulos B."/>
            <person name="Lipzen A."/>
            <person name="Chen C."/>
            <person name="Yan M."/>
            <person name="Daum C."/>
            <person name="Ng V."/>
            <person name="Clum A."/>
            <person name="Steindorff A."/>
            <person name="Ohm R.A."/>
            <person name="Martin F."/>
            <person name="Silar P."/>
            <person name="Natvig D.O."/>
            <person name="Lalanne C."/>
            <person name="Gautier V."/>
            <person name="Ament-Velasquez S.L."/>
            <person name="Kruys A."/>
            <person name="Hutchinson M.I."/>
            <person name="Powell A.J."/>
            <person name="Barry K."/>
            <person name="Miller A.N."/>
            <person name="Grigoriev I.V."/>
            <person name="Debuchy R."/>
            <person name="Gladieux P."/>
            <person name="Hiltunen Thoren M."/>
            <person name="Johannesson H."/>
        </authorList>
    </citation>
    <scope>NUCLEOTIDE SEQUENCE</scope>
    <source>
        <strain evidence="2">CBS 314.62</strain>
    </source>
</reference>
<evidence type="ECO:0000313" key="3">
    <source>
        <dbReference type="Proteomes" id="UP001270362"/>
    </source>
</evidence>
<reference evidence="2" key="2">
    <citation type="submission" date="2023-06" db="EMBL/GenBank/DDBJ databases">
        <authorList>
            <consortium name="Lawrence Berkeley National Laboratory"/>
            <person name="Haridas S."/>
            <person name="Hensen N."/>
            <person name="Bonometti L."/>
            <person name="Westerberg I."/>
            <person name="Brannstrom I.O."/>
            <person name="Guillou S."/>
            <person name="Cros-Aarteil S."/>
            <person name="Calhoun S."/>
            <person name="Kuo A."/>
            <person name="Mondo S."/>
            <person name="Pangilinan J."/>
            <person name="Riley R."/>
            <person name="Labutti K."/>
            <person name="Andreopoulos B."/>
            <person name="Lipzen A."/>
            <person name="Chen C."/>
            <person name="Yanf M."/>
            <person name="Daum C."/>
            <person name="Ng V."/>
            <person name="Clum A."/>
            <person name="Steindorff A."/>
            <person name="Ohm R."/>
            <person name="Martin F."/>
            <person name="Silar P."/>
            <person name="Natvig D."/>
            <person name="Lalanne C."/>
            <person name="Gautier V."/>
            <person name="Ament-Velasquez S.L."/>
            <person name="Kruys A."/>
            <person name="Hutchinson M.I."/>
            <person name="Powell A.J."/>
            <person name="Barry K."/>
            <person name="Miller A.N."/>
            <person name="Grigoriev I.V."/>
            <person name="Debuchy R."/>
            <person name="Gladieux P."/>
            <person name="Thoren M.H."/>
            <person name="Johannesson H."/>
        </authorList>
    </citation>
    <scope>NUCLEOTIDE SEQUENCE</scope>
    <source>
        <strain evidence="2">CBS 314.62</strain>
    </source>
</reference>
<name>A0AAE1CDL3_9PEZI</name>